<keyword evidence="2" id="KW-1185">Reference proteome</keyword>
<dbReference type="OrthoDB" id="9955016at2"/>
<dbReference type="AlphaFoldDB" id="A0A1M6ST79"/>
<name>A0A1M6ST79_9RHOB</name>
<evidence type="ECO:0000313" key="2">
    <source>
        <dbReference type="Proteomes" id="UP000183982"/>
    </source>
</evidence>
<reference evidence="2" key="1">
    <citation type="submission" date="2016-11" db="EMBL/GenBank/DDBJ databases">
        <authorList>
            <person name="Varghese N."/>
            <person name="Submissions S."/>
        </authorList>
    </citation>
    <scope>NUCLEOTIDE SEQUENCE [LARGE SCALE GENOMIC DNA]</scope>
    <source>
        <strain evidence="2">DSM 100564</strain>
    </source>
</reference>
<protein>
    <submittedName>
        <fullName evidence="1">Uncharacterized protein</fullName>
    </submittedName>
</protein>
<dbReference type="EMBL" id="FQZQ01000032">
    <property type="protein sequence ID" value="SHK47847.1"/>
    <property type="molecule type" value="Genomic_DNA"/>
</dbReference>
<accession>A0A1M6ST79</accession>
<dbReference type="Proteomes" id="UP000183982">
    <property type="component" value="Unassembled WGS sequence"/>
</dbReference>
<evidence type="ECO:0000313" key="1">
    <source>
        <dbReference type="EMBL" id="SHK47847.1"/>
    </source>
</evidence>
<organism evidence="1 2">
    <name type="scientific">Shimia gijangensis</name>
    <dbReference type="NCBI Taxonomy" id="1470563"/>
    <lineage>
        <taxon>Bacteria</taxon>
        <taxon>Pseudomonadati</taxon>
        <taxon>Pseudomonadota</taxon>
        <taxon>Alphaproteobacteria</taxon>
        <taxon>Rhodobacterales</taxon>
        <taxon>Roseobacteraceae</taxon>
    </lineage>
</organism>
<dbReference type="RefSeq" id="WP_139280787.1">
    <property type="nucleotide sequence ID" value="NZ_FQZQ01000032.1"/>
</dbReference>
<proteinExistence type="predicted"/>
<dbReference type="STRING" id="1470563.SAMN05444000_1325"/>
<gene>
    <name evidence="1" type="ORF">SAMN05444000_1325</name>
</gene>
<sequence>MVDLSTHSGVNLVTEVKRRIEDGSIDALLFDLTTARFHYQGTRDYPRDVDSNSLIGVVFPIVKFDEDSVSHAATVSLLRELTDSKFKALRDVARCFFGAVIKHTKDRYSASRIKPEVAGQEGE</sequence>